<dbReference type="InterPro" id="IPR002716">
    <property type="entry name" value="PIN_dom"/>
</dbReference>
<feature type="domain" description="PIN" evidence="1">
    <location>
        <begin position="3"/>
        <end position="67"/>
    </location>
</feature>
<reference evidence="3" key="1">
    <citation type="submission" date="2017-05" db="EMBL/GenBank/DDBJ databases">
        <title>Physiological properties and genetic analysis related to exopolysaccharide production of fresh-water unicellular cyanobacterium Aphanothece sacrum, Suizenji Nori, that has been cultured as a food source in Japan.</title>
        <authorList>
            <person name="Kanesaki Y."/>
            <person name="Yoshikawa S."/>
            <person name="Ohki K."/>
        </authorList>
    </citation>
    <scope>NUCLEOTIDE SEQUENCE [LARGE SCALE GENOMIC DNA]</scope>
    <source>
        <strain evidence="3">FPU1</strain>
    </source>
</reference>
<dbReference type="InterPro" id="IPR029060">
    <property type="entry name" value="PIN-like_dom_sf"/>
</dbReference>
<dbReference type="Pfam" id="PF13470">
    <property type="entry name" value="PIN_3"/>
    <property type="match status" value="1"/>
</dbReference>
<evidence type="ECO:0000313" key="3">
    <source>
        <dbReference type="Proteomes" id="UP000287247"/>
    </source>
</evidence>
<accession>A0A401IH94</accession>
<keyword evidence="3" id="KW-1185">Reference proteome</keyword>
<comment type="caution">
    <text evidence="2">The sequence shown here is derived from an EMBL/GenBank/DDBJ whole genome shotgun (WGS) entry which is preliminary data.</text>
</comment>
<dbReference type="EMBL" id="BDQK01000013">
    <property type="protein sequence ID" value="GBF80667.1"/>
    <property type="molecule type" value="Genomic_DNA"/>
</dbReference>
<dbReference type="Proteomes" id="UP000287247">
    <property type="component" value="Unassembled WGS sequence"/>
</dbReference>
<evidence type="ECO:0000313" key="2">
    <source>
        <dbReference type="EMBL" id="GBF80667.1"/>
    </source>
</evidence>
<dbReference type="InterPro" id="IPR002850">
    <property type="entry name" value="PIN_toxin-like"/>
</dbReference>
<protein>
    <submittedName>
        <fullName evidence="2">DNA-binding protein</fullName>
    </submittedName>
</protein>
<dbReference type="SUPFAM" id="SSF88723">
    <property type="entry name" value="PIN domain-like"/>
    <property type="match status" value="1"/>
</dbReference>
<sequence>MNRIVIDTNVIISAILFNNSAPAKTVNLVKKQGLILLSDTIFQEMQKTITRPKFDRYLSFDSRRQLLNKLLSALISIKTVIIKVN</sequence>
<dbReference type="NCBIfam" id="TIGR00305">
    <property type="entry name" value="putative toxin-antitoxin system toxin component, PIN family"/>
    <property type="match status" value="1"/>
</dbReference>
<dbReference type="AlphaFoldDB" id="A0A401IH94"/>
<name>A0A401IH94_APHSA</name>
<dbReference type="RefSeq" id="WP_124970225.1">
    <property type="nucleotide sequence ID" value="NZ_BDQK01000013.1"/>
</dbReference>
<dbReference type="GO" id="GO:0003677">
    <property type="term" value="F:DNA binding"/>
    <property type="evidence" value="ECO:0007669"/>
    <property type="project" value="UniProtKB-KW"/>
</dbReference>
<dbReference type="OrthoDB" id="426765at2"/>
<evidence type="ECO:0000259" key="1">
    <source>
        <dbReference type="Pfam" id="PF13470"/>
    </source>
</evidence>
<gene>
    <name evidence="2" type="ORF">AsFPU1_2071</name>
</gene>
<organism evidence="2 3">
    <name type="scientific">Aphanothece sacrum FPU1</name>
    <dbReference type="NCBI Taxonomy" id="1920663"/>
    <lineage>
        <taxon>Bacteria</taxon>
        <taxon>Bacillati</taxon>
        <taxon>Cyanobacteriota</taxon>
        <taxon>Cyanophyceae</taxon>
        <taxon>Oscillatoriophycideae</taxon>
        <taxon>Chroococcales</taxon>
        <taxon>Aphanothecaceae</taxon>
        <taxon>Aphanothece</taxon>
    </lineage>
</organism>
<proteinExistence type="predicted"/>
<keyword evidence="2" id="KW-0238">DNA-binding</keyword>